<keyword evidence="3" id="KW-1185">Reference proteome</keyword>
<dbReference type="STRING" id="403935.SAMN05216481_101598"/>
<dbReference type="EMBL" id="FOET01000001">
    <property type="protein sequence ID" value="SEP65147.1"/>
    <property type="molecule type" value="Genomic_DNA"/>
</dbReference>
<dbReference type="AlphaFoldDB" id="A0A1H8ZLI5"/>
<sequence length="34" mass="3765">MSTSLTDAERGELSRKNAEANKRSQDDAWARGGR</sequence>
<dbReference type="Proteomes" id="UP000199055">
    <property type="component" value="Unassembled WGS sequence"/>
</dbReference>
<reference evidence="2 3" key="1">
    <citation type="submission" date="2016-10" db="EMBL/GenBank/DDBJ databases">
        <authorList>
            <person name="de Groot N.N."/>
        </authorList>
    </citation>
    <scope>NUCLEOTIDE SEQUENCE [LARGE SCALE GENOMIC DNA]</scope>
    <source>
        <strain evidence="2 3">CGMCC 4.3519</strain>
    </source>
</reference>
<organism evidence="2 3">
    <name type="scientific">Streptomyces radiopugnans</name>
    <dbReference type="NCBI Taxonomy" id="403935"/>
    <lineage>
        <taxon>Bacteria</taxon>
        <taxon>Bacillati</taxon>
        <taxon>Actinomycetota</taxon>
        <taxon>Actinomycetes</taxon>
        <taxon>Kitasatosporales</taxon>
        <taxon>Streptomycetaceae</taxon>
        <taxon>Streptomyces</taxon>
    </lineage>
</organism>
<accession>A0A1H8ZLI5</accession>
<name>A0A1H8ZLI5_9ACTN</name>
<proteinExistence type="predicted"/>
<feature type="compositionally biased region" description="Basic and acidic residues" evidence="1">
    <location>
        <begin position="7"/>
        <end position="34"/>
    </location>
</feature>
<evidence type="ECO:0000313" key="3">
    <source>
        <dbReference type="Proteomes" id="UP000199055"/>
    </source>
</evidence>
<gene>
    <name evidence="2" type="ORF">SAMN05216481_101598</name>
</gene>
<protein>
    <submittedName>
        <fullName evidence="2">Uncharacterized protein</fullName>
    </submittedName>
</protein>
<evidence type="ECO:0000313" key="2">
    <source>
        <dbReference type="EMBL" id="SEP65147.1"/>
    </source>
</evidence>
<feature type="region of interest" description="Disordered" evidence="1">
    <location>
        <begin position="1"/>
        <end position="34"/>
    </location>
</feature>
<evidence type="ECO:0000256" key="1">
    <source>
        <dbReference type="SAM" id="MobiDB-lite"/>
    </source>
</evidence>